<evidence type="ECO:0000313" key="3">
    <source>
        <dbReference type="Proteomes" id="UP000183915"/>
    </source>
</evidence>
<keyword evidence="3" id="KW-1185">Reference proteome</keyword>
<proteinExistence type="predicted"/>
<feature type="compositionally biased region" description="Basic and acidic residues" evidence="1">
    <location>
        <begin position="19"/>
        <end position="38"/>
    </location>
</feature>
<name>A0ABY0ZJL4_9PSED</name>
<feature type="region of interest" description="Disordered" evidence="1">
    <location>
        <begin position="14"/>
        <end position="38"/>
    </location>
</feature>
<gene>
    <name evidence="2" type="ORF">SAMN04490188_5962</name>
</gene>
<evidence type="ECO:0000256" key="1">
    <source>
        <dbReference type="SAM" id="MobiDB-lite"/>
    </source>
</evidence>
<dbReference type="Proteomes" id="UP000183915">
    <property type="component" value="Unassembled WGS sequence"/>
</dbReference>
<comment type="caution">
    <text evidence="2">The sequence shown here is derived from an EMBL/GenBank/DDBJ whole genome shotgun (WGS) entry which is preliminary data.</text>
</comment>
<evidence type="ECO:0000313" key="2">
    <source>
        <dbReference type="EMBL" id="SEE82547.1"/>
    </source>
</evidence>
<protein>
    <submittedName>
        <fullName evidence="2">Uncharacterized protein</fullName>
    </submittedName>
</protein>
<sequence length="38" mass="4324">MQVSIEEVTYYWPTADARPGSHDQSEPKEPLGADCCRR</sequence>
<reference evidence="2 3" key="1">
    <citation type="submission" date="2016-10" db="EMBL/GenBank/DDBJ databases">
        <authorList>
            <person name="Varghese N."/>
            <person name="Submissions S."/>
        </authorList>
    </citation>
    <scope>NUCLEOTIDE SEQUENCE [LARGE SCALE GENOMIC DNA]</scope>
    <source>
        <strain evidence="2 3">BS3780</strain>
    </source>
</reference>
<accession>A0ABY0ZJL4</accession>
<dbReference type="EMBL" id="FNTT01000002">
    <property type="protein sequence ID" value="SEE82547.1"/>
    <property type="molecule type" value="Genomic_DNA"/>
</dbReference>
<organism evidence="2 3">
    <name type="scientific">Pseudomonas kilonensis</name>
    <dbReference type="NCBI Taxonomy" id="132476"/>
    <lineage>
        <taxon>Bacteria</taxon>
        <taxon>Pseudomonadati</taxon>
        <taxon>Pseudomonadota</taxon>
        <taxon>Gammaproteobacteria</taxon>
        <taxon>Pseudomonadales</taxon>
        <taxon>Pseudomonadaceae</taxon>
        <taxon>Pseudomonas</taxon>
    </lineage>
</organism>